<dbReference type="RefSeq" id="WP_264324796.1">
    <property type="nucleotide sequence ID" value="NZ_JADEXQ010000026.1"/>
</dbReference>
<protein>
    <submittedName>
        <fullName evidence="2">TIGR03792 family protein</fullName>
    </submittedName>
</protein>
<feature type="domain" description="ABM" evidence="1">
    <location>
        <begin position="1"/>
        <end position="65"/>
    </location>
</feature>
<name>A0A928VPX8_9CYAN</name>
<dbReference type="AlphaFoldDB" id="A0A928VPX8"/>
<proteinExistence type="predicted"/>
<dbReference type="Gene3D" id="3.30.70.100">
    <property type="match status" value="1"/>
</dbReference>
<dbReference type="Pfam" id="PF03992">
    <property type="entry name" value="ABM"/>
    <property type="match status" value="1"/>
</dbReference>
<evidence type="ECO:0000313" key="3">
    <source>
        <dbReference type="Proteomes" id="UP000625316"/>
    </source>
</evidence>
<dbReference type="InterPro" id="IPR022512">
    <property type="entry name" value="CHP03792"/>
</dbReference>
<dbReference type="NCBIfam" id="TIGR03792">
    <property type="entry name" value="TIGR03792 family protein"/>
    <property type="match status" value="1"/>
</dbReference>
<dbReference type="SUPFAM" id="SSF54909">
    <property type="entry name" value="Dimeric alpha+beta barrel"/>
    <property type="match status" value="1"/>
</dbReference>
<dbReference type="InterPro" id="IPR011008">
    <property type="entry name" value="Dimeric_a/b-barrel"/>
</dbReference>
<accession>A0A928VPX8</accession>
<comment type="caution">
    <text evidence="2">The sequence shown here is derived from an EMBL/GenBank/DDBJ whole genome shotgun (WGS) entry which is preliminary data.</text>
</comment>
<evidence type="ECO:0000313" key="2">
    <source>
        <dbReference type="EMBL" id="MBE9029969.1"/>
    </source>
</evidence>
<gene>
    <name evidence="2" type="ORF">IQ266_09545</name>
</gene>
<dbReference type="Proteomes" id="UP000625316">
    <property type="component" value="Unassembled WGS sequence"/>
</dbReference>
<sequence length="110" mass="12614">MVIEWLTLMVPADWHERFIAADTAIWTHFLAQQPGYVGKQIWRNPAKPDELTLLIHWQSRQQWKAIAPTALAAVEQEFRQNLGRSFDIIAANEYQPLADGSISSQRPMAD</sequence>
<evidence type="ECO:0000259" key="1">
    <source>
        <dbReference type="Pfam" id="PF03992"/>
    </source>
</evidence>
<reference evidence="2" key="1">
    <citation type="submission" date="2020-10" db="EMBL/GenBank/DDBJ databases">
        <authorList>
            <person name="Castelo-Branco R."/>
            <person name="Eusebio N."/>
            <person name="Adriana R."/>
            <person name="Vieira A."/>
            <person name="Brugerolle De Fraissinette N."/>
            <person name="Rezende De Castro R."/>
            <person name="Schneider M.P."/>
            <person name="Vasconcelos V."/>
            <person name="Leao P.N."/>
        </authorList>
    </citation>
    <scope>NUCLEOTIDE SEQUENCE</scope>
    <source>
        <strain evidence="2">LEGE 11480</strain>
    </source>
</reference>
<dbReference type="EMBL" id="JADEXQ010000026">
    <property type="protein sequence ID" value="MBE9029969.1"/>
    <property type="molecule type" value="Genomic_DNA"/>
</dbReference>
<dbReference type="InterPro" id="IPR007138">
    <property type="entry name" value="ABM_dom"/>
</dbReference>
<keyword evidence="3" id="KW-1185">Reference proteome</keyword>
<organism evidence="2 3">
    <name type="scientific">Romeriopsis navalis LEGE 11480</name>
    <dbReference type="NCBI Taxonomy" id="2777977"/>
    <lineage>
        <taxon>Bacteria</taxon>
        <taxon>Bacillati</taxon>
        <taxon>Cyanobacteriota</taxon>
        <taxon>Cyanophyceae</taxon>
        <taxon>Leptolyngbyales</taxon>
        <taxon>Leptolyngbyaceae</taxon>
        <taxon>Romeriopsis</taxon>
        <taxon>Romeriopsis navalis</taxon>
    </lineage>
</organism>